<proteinExistence type="predicted"/>
<evidence type="ECO:0000313" key="2">
    <source>
        <dbReference type="Proteomes" id="UP001189122"/>
    </source>
</evidence>
<protein>
    <submittedName>
        <fullName evidence="1">Uncharacterized protein</fullName>
    </submittedName>
</protein>
<organism evidence="1">
    <name type="scientific">Spirodela intermedia</name>
    <name type="common">Intermediate duckweed</name>
    <dbReference type="NCBI Taxonomy" id="51605"/>
    <lineage>
        <taxon>Eukaryota</taxon>
        <taxon>Viridiplantae</taxon>
        <taxon>Streptophyta</taxon>
        <taxon>Embryophyta</taxon>
        <taxon>Tracheophyta</taxon>
        <taxon>Spermatophyta</taxon>
        <taxon>Magnoliopsida</taxon>
        <taxon>Liliopsida</taxon>
        <taxon>Araceae</taxon>
        <taxon>Lemnoideae</taxon>
        <taxon>Spirodela</taxon>
    </lineage>
</organism>
<sequence length="25" mass="2887">MFEIMLKEAVGFCLVLLLPICWGFL</sequence>
<dbReference type="EMBL" id="LR743596">
    <property type="protein sequence ID" value="CAA2625787.1"/>
    <property type="molecule type" value="Genomic_DNA"/>
</dbReference>
<dbReference type="AlphaFoldDB" id="A0A7I8J6W1"/>
<accession>A0A7I8J6W1</accession>
<name>A0A7I8J6W1_SPIIN</name>
<reference evidence="1 2" key="1">
    <citation type="submission" date="2019-12" db="EMBL/GenBank/DDBJ databases">
        <authorList>
            <person name="Scholz U."/>
            <person name="Mascher M."/>
            <person name="Fiebig A."/>
        </authorList>
    </citation>
    <scope>NUCLEOTIDE SEQUENCE</scope>
</reference>
<dbReference type="EMBL" id="CACRZD030000009">
    <property type="protein sequence ID" value="CAA6665133.1"/>
    <property type="molecule type" value="Genomic_DNA"/>
</dbReference>
<keyword evidence="2" id="KW-1185">Reference proteome</keyword>
<gene>
    <name evidence="1" type="ORF">SI7747_09011522</name>
</gene>
<dbReference type="Proteomes" id="UP001189122">
    <property type="component" value="Unassembled WGS sequence"/>
</dbReference>
<evidence type="ECO:0000313" key="1">
    <source>
        <dbReference type="EMBL" id="CAA2625787.1"/>
    </source>
</evidence>